<gene>
    <name evidence="1" type="ORF">SAMN05421882_10806</name>
</gene>
<name>A0A1H2ZJU9_9PROT</name>
<protein>
    <submittedName>
        <fullName evidence="1">Uncharacterized protein</fullName>
    </submittedName>
</protein>
<dbReference type="Proteomes" id="UP000183454">
    <property type="component" value="Unassembled WGS sequence"/>
</dbReference>
<reference evidence="1 2" key="1">
    <citation type="submission" date="2016-10" db="EMBL/GenBank/DDBJ databases">
        <authorList>
            <person name="de Groot N.N."/>
        </authorList>
    </citation>
    <scope>NUCLEOTIDE SEQUENCE [LARGE SCALE GENOMIC DNA]</scope>
    <source>
        <strain evidence="1 2">Nm110</strain>
    </source>
</reference>
<proteinExistence type="predicted"/>
<dbReference type="AlphaFoldDB" id="A0A1H2ZJU9"/>
<accession>A0A1H2ZJU9</accession>
<organism evidence="1 2">
    <name type="scientific">Nitrosomonas communis</name>
    <dbReference type="NCBI Taxonomy" id="44574"/>
    <lineage>
        <taxon>Bacteria</taxon>
        <taxon>Pseudomonadati</taxon>
        <taxon>Pseudomonadota</taxon>
        <taxon>Betaproteobacteria</taxon>
        <taxon>Nitrosomonadales</taxon>
        <taxon>Nitrosomonadaceae</taxon>
        <taxon>Nitrosomonas</taxon>
    </lineage>
</organism>
<dbReference type="EMBL" id="FNNH01000080">
    <property type="protein sequence ID" value="SDX17802.1"/>
    <property type="molecule type" value="Genomic_DNA"/>
</dbReference>
<evidence type="ECO:0000313" key="1">
    <source>
        <dbReference type="EMBL" id="SDX17802.1"/>
    </source>
</evidence>
<evidence type="ECO:0000313" key="2">
    <source>
        <dbReference type="Proteomes" id="UP000183454"/>
    </source>
</evidence>
<sequence length="40" mass="4459">MVTYQTVAMTQPVVICNNRSKDFLKTLTVIIINIFAAIST</sequence>